<dbReference type="PANTHER" id="PTHR14938">
    <property type="entry name" value="HCLS1-ASSOCIATED PROTEIN X-1"/>
    <property type="match status" value="1"/>
</dbReference>
<dbReference type="InterPro" id="IPR017248">
    <property type="entry name" value="HAX-1"/>
</dbReference>
<comment type="caution">
    <text evidence="2">The sequence shown here is derived from an EMBL/GenBank/DDBJ whole genome shotgun (WGS) entry which is preliminary data.</text>
</comment>
<dbReference type="OrthoDB" id="5562606at2759"/>
<dbReference type="GO" id="GO:0030136">
    <property type="term" value="C:clathrin-coated vesicle"/>
    <property type="evidence" value="ECO:0007669"/>
    <property type="project" value="TreeGrafter"/>
</dbReference>
<dbReference type="GO" id="GO:0005739">
    <property type="term" value="C:mitochondrion"/>
    <property type="evidence" value="ECO:0007669"/>
    <property type="project" value="TreeGrafter"/>
</dbReference>
<evidence type="ECO:0000313" key="2">
    <source>
        <dbReference type="EMBL" id="NXY84007.1"/>
    </source>
</evidence>
<evidence type="ECO:0000313" key="3">
    <source>
        <dbReference type="Proteomes" id="UP000586704"/>
    </source>
</evidence>
<protein>
    <submittedName>
        <fullName evidence="2">HAX1 protein</fullName>
    </submittedName>
</protein>
<name>A0A7L4N1T1_9AVES</name>
<dbReference type="GO" id="GO:0030833">
    <property type="term" value="P:regulation of actin filament polymerization"/>
    <property type="evidence" value="ECO:0007669"/>
    <property type="project" value="TreeGrafter"/>
</dbReference>
<accession>A0A7L4N1T1</accession>
<dbReference type="GO" id="GO:0016529">
    <property type="term" value="C:sarcoplasmic reticulum"/>
    <property type="evidence" value="ECO:0007669"/>
    <property type="project" value="TreeGrafter"/>
</dbReference>
<dbReference type="AlphaFoldDB" id="A0A7L4N1T1"/>
<dbReference type="GO" id="GO:0043066">
    <property type="term" value="P:negative regulation of apoptotic process"/>
    <property type="evidence" value="ECO:0007669"/>
    <property type="project" value="InterPro"/>
</dbReference>
<gene>
    <name evidence="2" type="primary">Hax1</name>
    <name evidence="2" type="ORF">CEYCYA_R01505</name>
</gene>
<feature type="compositionally biased region" description="Low complexity" evidence="1">
    <location>
        <begin position="115"/>
        <end position="132"/>
    </location>
</feature>
<evidence type="ECO:0000256" key="1">
    <source>
        <dbReference type="SAM" id="MobiDB-lite"/>
    </source>
</evidence>
<reference evidence="2 3" key="1">
    <citation type="submission" date="2020-02" db="EMBL/GenBank/DDBJ databases">
        <title>Bird 10,000 Genomes (B10K) Project - Family phase.</title>
        <authorList>
            <person name="Zhang G."/>
        </authorList>
    </citation>
    <scope>NUCLEOTIDE SEQUENCE [LARGE SCALE GENOMIC DNA]</scope>
    <source>
        <strain evidence="2">B10K-DU-013-51</strain>
        <tissue evidence="2">Mixed tissue sample</tissue>
    </source>
</reference>
<dbReference type="GO" id="GO:0016324">
    <property type="term" value="C:apical plasma membrane"/>
    <property type="evidence" value="ECO:0007669"/>
    <property type="project" value="TreeGrafter"/>
</dbReference>
<feature type="region of interest" description="Disordered" evidence="1">
    <location>
        <begin position="14"/>
        <end position="49"/>
    </location>
</feature>
<feature type="region of interest" description="Disordered" evidence="1">
    <location>
        <begin position="87"/>
        <end position="132"/>
    </location>
</feature>
<feature type="non-terminal residue" evidence="2">
    <location>
        <position position="1"/>
    </location>
</feature>
<proteinExistence type="predicted"/>
<dbReference type="EMBL" id="VYZU01026721">
    <property type="protein sequence ID" value="NXY84007.1"/>
    <property type="molecule type" value="Genomic_DNA"/>
</dbReference>
<organism evidence="2 3">
    <name type="scientific">Ceyx cyanopectus</name>
    <name type="common">Indigo-banded kingfisher</name>
    <dbReference type="NCBI Taxonomy" id="390723"/>
    <lineage>
        <taxon>Eukaryota</taxon>
        <taxon>Metazoa</taxon>
        <taxon>Chordata</taxon>
        <taxon>Craniata</taxon>
        <taxon>Vertebrata</taxon>
        <taxon>Euteleostomi</taxon>
        <taxon>Archelosauria</taxon>
        <taxon>Archosauria</taxon>
        <taxon>Dinosauria</taxon>
        <taxon>Saurischia</taxon>
        <taxon>Theropoda</taxon>
        <taxon>Coelurosauria</taxon>
        <taxon>Aves</taxon>
        <taxon>Neognathae</taxon>
        <taxon>Neoaves</taxon>
        <taxon>Telluraves</taxon>
        <taxon>Coraciimorphae</taxon>
        <taxon>Coraciiformes</taxon>
        <taxon>Alcedinidae</taxon>
        <taxon>Ceyx</taxon>
    </lineage>
</organism>
<feature type="compositionally biased region" description="Pro residues" evidence="1">
    <location>
        <begin position="87"/>
        <end position="96"/>
    </location>
</feature>
<sequence>MSFYDAFRGFFGFPGRGRPREPLFGGAMWDEEEEDDEDGDGPSLAQPPQDFTFGFAFGPGGSRGAFGDLFRDVGELLGVFGGAWAGPPQPFVPALPGPAEGSSGRPLRDSMLKQPDGLDASAAPGDPDGARD</sequence>
<feature type="compositionally biased region" description="Acidic residues" evidence="1">
    <location>
        <begin position="29"/>
        <end position="40"/>
    </location>
</feature>
<dbReference type="Proteomes" id="UP000586704">
    <property type="component" value="Unassembled WGS sequence"/>
</dbReference>
<dbReference type="GO" id="GO:0015629">
    <property type="term" value="C:actin cytoskeleton"/>
    <property type="evidence" value="ECO:0007669"/>
    <property type="project" value="TreeGrafter"/>
</dbReference>
<dbReference type="PANTHER" id="PTHR14938:SF2">
    <property type="entry name" value="HCLS1-ASSOCIATED PROTEIN X-1"/>
    <property type="match status" value="1"/>
</dbReference>
<keyword evidence="3" id="KW-1185">Reference proteome</keyword>
<feature type="non-terminal residue" evidence="2">
    <location>
        <position position="132"/>
    </location>
</feature>